<accession>A0ABW3KBB2</accession>
<dbReference type="InterPro" id="IPR003838">
    <property type="entry name" value="ABC3_permease_C"/>
</dbReference>
<dbReference type="Proteomes" id="UP001597112">
    <property type="component" value="Unassembled WGS sequence"/>
</dbReference>
<feature type="transmembrane region" description="Helical" evidence="6">
    <location>
        <begin position="458"/>
        <end position="486"/>
    </location>
</feature>
<evidence type="ECO:0000256" key="1">
    <source>
        <dbReference type="ARBA" id="ARBA00004651"/>
    </source>
</evidence>
<evidence type="ECO:0000313" key="10">
    <source>
        <dbReference type="Proteomes" id="UP001597112"/>
    </source>
</evidence>
<dbReference type="InterPro" id="IPR050250">
    <property type="entry name" value="Macrolide_Exporter_MacB"/>
</dbReference>
<feature type="domain" description="MacB-like periplasmic core" evidence="8">
    <location>
        <begin position="98"/>
        <end position="320"/>
    </location>
</feature>
<keyword evidence="4 6" id="KW-1133">Transmembrane helix</keyword>
<feature type="transmembrane region" description="Helical" evidence="6">
    <location>
        <begin position="750"/>
        <end position="773"/>
    </location>
</feature>
<evidence type="ECO:0000313" key="9">
    <source>
        <dbReference type="EMBL" id="MFD1003267.1"/>
    </source>
</evidence>
<dbReference type="Pfam" id="PF12704">
    <property type="entry name" value="MacB_PCD"/>
    <property type="match status" value="2"/>
</dbReference>
<dbReference type="PANTHER" id="PTHR30572">
    <property type="entry name" value="MEMBRANE COMPONENT OF TRANSPORTER-RELATED"/>
    <property type="match status" value="1"/>
</dbReference>
<proteinExistence type="predicted"/>
<keyword evidence="3 6" id="KW-0812">Transmembrane</keyword>
<protein>
    <submittedName>
        <fullName evidence="9">ABC transporter permease</fullName>
    </submittedName>
</protein>
<dbReference type="InterPro" id="IPR025857">
    <property type="entry name" value="MacB_PCD"/>
</dbReference>
<reference evidence="10" key="1">
    <citation type="journal article" date="2019" name="Int. J. Syst. Evol. Microbiol.">
        <title>The Global Catalogue of Microorganisms (GCM) 10K type strain sequencing project: providing services to taxonomists for standard genome sequencing and annotation.</title>
        <authorList>
            <consortium name="The Broad Institute Genomics Platform"/>
            <consortium name="The Broad Institute Genome Sequencing Center for Infectious Disease"/>
            <person name="Wu L."/>
            <person name="Ma J."/>
        </authorList>
    </citation>
    <scope>NUCLEOTIDE SEQUENCE [LARGE SCALE GENOMIC DNA]</scope>
    <source>
        <strain evidence="10">CCUG 58938</strain>
    </source>
</reference>
<feature type="domain" description="ABC3 transporter permease C-terminal" evidence="7">
    <location>
        <begin position="753"/>
        <end position="866"/>
    </location>
</feature>
<dbReference type="RefSeq" id="WP_377585729.1">
    <property type="nucleotide sequence ID" value="NZ_JBHTKA010000015.1"/>
</dbReference>
<comment type="caution">
    <text evidence="9">The sequence shown here is derived from an EMBL/GenBank/DDBJ whole genome shotgun (WGS) entry which is preliminary data.</text>
</comment>
<feature type="transmembrane region" description="Helical" evidence="6">
    <location>
        <begin position="409"/>
        <end position="435"/>
    </location>
</feature>
<evidence type="ECO:0000256" key="5">
    <source>
        <dbReference type="ARBA" id="ARBA00023136"/>
    </source>
</evidence>
<sequence length="874" mass="98095">MKASQPTPPKWAERLLCWYCRPAILEDLQGDLHEYFERNVKAKGVKRARLIYILDVIKFFRIYTVRKPEFINLLIHWIMLGSYIKTSGRNIVRNKLFSGINIIGLAISMSVGLLVIALVSDFRSYDDFHENKDRIYRVITAHQRQDGPPMNLATSSVLAGKRIKESVTGIEKVTLMRRGFGGDAKVGESVMPLSGIWADEAFFSIFTFPLIQGNPATALKDPYSLVLTETSARKLFGSENALGQSVKFDTINYIVTAVMKDIPRLSHMHFDVLVSFATVDLVKPDMDGGFMSWSNIYSNYTYILLPEHGDAQTVQASINKISTAENKALEDQRIDLNLQSLGEIPFNARLSNPIGLAMNGIALWILGGFAMIIIMSACFNYTNLSIARSLRRSREVGIRKVMGARKMHVLGQFIVEAVIIALLALLLSSGVFMLLRSSFLSMEPKLQTMLSLELSPRLVLQFMLLAITVGLLAGLPPAFFFARINIIKVLKDISSLQVFRHVNIRKALIVVQYTFSLIFITTTIIGYNQYKGLISYDLGFSTENIVNIKLAGGVKGDLLVKELKELPEVTDISRSLMVTSLGNIHGMQVKYKNDSSGVWLNLIDENYLPLHQHKFLAGRNLHAIAEGAEESEVVVNEQLLKRFDIAKRDPLKALGEELLVDTMRLTIVGVVKDFNYGTLESTIEPLIMRYASIQYYGNINLRVKTEDWPATFARINAIWQKLDKVHPMEAKFYSDQIQEAYNQFSVMVKVFGFLAFLAVCIASMGLLGMVVFATETRLKEVSIRKVLGASETKLVYMLSKGFIALLVIAACIALPATYFFFDKVVLVKFMYHPPMRVSELILGFFIVMLLALVMIGSQTLRAARTNPAEVLKNE</sequence>
<feature type="domain" description="MacB-like periplasmic core" evidence="8">
    <location>
        <begin position="560"/>
        <end position="711"/>
    </location>
</feature>
<feature type="transmembrane region" description="Helical" evidence="6">
    <location>
        <begin position="794"/>
        <end position="820"/>
    </location>
</feature>
<dbReference type="InterPro" id="IPR047699">
    <property type="entry name" value="Permease_put_prefix"/>
</dbReference>
<organism evidence="9 10">
    <name type="scientific">Ohtaekwangia kribbensis</name>
    <dbReference type="NCBI Taxonomy" id="688913"/>
    <lineage>
        <taxon>Bacteria</taxon>
        <taxon>Pseudomonadati</taxon>
        <taxon>Bacteroidota</taxon>
        <taxon>Cytophagia</taxon>
        <taxon>Cytophagales</taxon>
        <taxon>Fulvivirgaceae</taxon>
        <taxon>Ohtaekwangia</taxon>
    </lineage>
</organism>
<feature type="transmembrane region" description="Helical" evidence="6">
    <location>
        <begin position="507"/>
        <end position="527"/>
    </location>
</feature>
<gene>
    <name evidence="9" type="ORF">ACFQ21_28335</name>
</gene>
<dbReference type="NCBIfam" id="NF038404">
    <property type="entry name" value="perm_prefix_2"/>
    <property type="match status" value="1"/>
</dbReference>
<feature type="transmembrane region" description="Helical" evidence="6">
    <location>
        <begin position="100"/>
        <end position="119"/>
    </location>
</feature>
<feature type="transmembrane region" description="Helical" evidence="6">
    <location>
        <begin position="840"/>
        <end position="857"/>
    </location>
</feature>
<evidence type="ECO:0000259" key="8">
    <source>
        <dbReference type="Pfam" id="PF12704"/>
    </source>
</evidence>
<name>A0ABW3KBB2_9BACT</name>
<evidence type="ECO:0000256" key="3">
    <source>
        <dbReference type="ARBA" id="ARBA00022692"/>
    </source>
</evidence>
<keyword evidence="2" id="KW-1003">Cell membrane</keyword>
<evidence type="ECO:0000256" key="4">
    <source>
        <dbReference type="ARBA" id="ARBA00022989"/>
    </source>
</evidence>
<keyword evidence="5 6" id="KW-0472">Membrane</keyword>
<dbReference type="PANTHER" id="PTHR30572:SF18">
    <property type="entry name" value="ABC-TYPE MACROLIDE FAMILY EXPORT SYSTEM PERMEASE COMPONENT 2"/>
    <property type="match status" value="1"/>
</dbReference>
<dbReference type="EMBL" id="JBHTKA010000015">
    <property type="protein sequence ID" value="MFD1003267.1"/>
    <property type="molecule type" value="Genomic_DNA"/>
</dbReference>
<evidence type="ECO:0000259" key="7">
    <source>
        <dbReference type="Pfam" id="PF02687"/>
    </source>
</evidence>
<evidence type="ECO:0000256" key="2">
    <source>
        <dbReference type="ARBA" id="ARBA00022475"/>
    </source>
</evidence>
<evidence type="ECO:0000256" key="6">
    <source>
        <dbReference type="SAM" id="Phobius"/>
    </source>
</evidence>
<comment type="subcellular location">
    <subcellularLocation>
        <location evidence="1">Cell membrane</location>
        <topology evidence="1">Multi-pass membrane protein</topology>
    </subcellularLocation>
</comment>
<feature type="domain" description="ABC3 transporter permease C-terminal" evidence="7">
    <location>
        <begin position="369"/>
        <end position="486"/>
    </location>
</feature>
<keyword evidence="10" id="KW-1185">Reference proteome</keyword>
<feature type="transmembrane region" description="Helical" evidence="6">
    <location>
        <begin position="361"/>
        <end position="384"/>
    </location>
</feature>
<dbReference type="Pfam" id="PF02687">
    <property type="entry name" value="FtsX"/>
    <property type="match status" value="2"/>
</dbReference>